<sequence length="568" mass="64037">MAALKFAETHNLVAFLEKSADSEDFDQIIDFLNASSIRYALTVNPIIFVSHIDQFWSTGVVKKNNGQAEIHALIDERKIVVTKATIRDVLYTKTTTWNEFSSTVASAIICLATNQKFNFSKFIMEGMLRNLETKAAKFLMYPRYVQLLVNQLEGLSTHHRKYVVPCHTKKIFANMKRANKEFSGYQLSTPQGCLGGDGELPKERVAQEASCFILSSELLTSDHFLWERSPDVIAGRNSRDAVQTRLLVLESLRPFRWRKGRNKAYVQVGRVVGSRCHGSYNANNQGRPFQRNNARGNVVAGDCPKETQDSERTLQGQDATIASPGNDLETQLDHIFEADECDAFRLYDIDEGPPHQTYEYHEVNEMQTDEQTQLRFVDSDVTIRVYSNIIPYSNGQSNAYTEQADQSPRSNIKKVRNLAGKDNGENIMKSINEGPFHMGTVSDVIAGGTEGAVQQGPQHEVHANENRTMMERFLQPTNDPLALVSNASVQQCPTQSSSPPQRHIARECPRPKRLQDSDYFKDKMLLMQAQENGAVLDEEQSLFLAGEQIINFDEDVDNSPMRKILALN</sequence>
<name>A0ABQ5CL50_9ASTR</name>
<gene>
    <name evidence="1" type="ORF">Tco_0895541</name>
</gene>
<proteinExistence type="predicted"/>
<organism evidence="1 2">
    <name type="scientific">Tanacetum coccineum</name>
    <dbReference type="NCBI Taxonomy" id="301880"/>
    <lineage>
        <taxon>Eukaryota</taxon>
        <taxon>Viridiplantae</taxon>
        <taxon>Streptophyta</taxon>
        <taxon>Embryophyta</taxon>
        <taxon>Tracheophyta</taxon>
        <taxon>Spermatophyta</taxon>
        <taxon>Magnoliopsida</taxon>
        <taxon>eudicotyledons</taxon>
        <taxon>Gunneridae</taxon>
        <taxon>Pentapetalae</taxon>
        <taxon>asterids</taxon>
        <taxon>campanulids</taxon>
        <taxon>Asterales</taxon>
        <taxon>Asteraceae</taxon>
        <taxon>Asteroideae</taxon>
        <taxon>Anthemideae</taxon>
        <taxon>Anthemidinae</taxon>
        <taxon>Tanacetum</taxon>
    </lineage>
</organism>
<protein>
    <submittedName>
        <fullName evidence="1">Uncharacterized protein</fullName>
    </submittedName>
</protein>
<reference evidence="1" key="1">
    <citation type="journal article" date="2022" name="Int. J. Mol. Sci.">
        <title>Draft Genome of Tanacetum Coccineum: Genomic Comparison of Closely Related Tanacetum-Family Plants.</title>
        <authorList>
            <person name="Yamashiro T."/>
            <person name="Shiraishi A."/>
            <person name="Nakayama K."/>
            <person name="Satake H."/>
        </authorList>
    </citation>
    <scope>NUCLEOTIDE SEQUENCE</scope>
</reference>
<dbReference type="EMBL" id="BQNB010014225">
    <property type="protein sequence ID" value="GJT25604.1"/>
    <property type="molecule type" value="Genomic_DNA"/>
</dbReference>
<keyword evidence="2" id="KW-1185">Reference proteome</keyword>
<dbReference type="Proteomes" id="UP001151760">
    <property type="component" value="Unassembled WGS sequence"/>
</dbReference>
<comment type="caution">
    <text evidence="1">The sequence shown here is derived from an EMBL/GenBank/DDBJ whole genome shotgun (WGS) entry which is preliminary data.</text>
</comment>
<evidence type="ECO:0000313" key="1">
    <source>
        <dbReference type="EMBL" id="GJT25604.1"/>
    </source>
</evidence>
<accession>A0ABQ5CL50</accession>
<evidence type="ECO:0000313" key="2">
    <source>
        <dbReference type="Proteomes" id="UP001151760"/>
    </source>
</evidence>
<reference evidence="1" key="2">
    <citation type="submission" date="2022-01" db="EMBL/GenBank/DDBJ databases">
        <authorList>
            <person name="Yamashiro T."/>
            <person name="Shiraishi A."/>
            <person name="Satake H."/>
            <person name="Nakayama K."/>
        </authorList>
    </citation>
    <scope>NUCLEOTIDE SEQUENCE</scope>
</reference>